<keyword evidence="2" id="KW-1185">Reference proteome</keyword>
<evidence type="ECO:0000313" key="2">
    <source>
        <dbReference type="Proteomes" id="UP000030661"/>
    </source>
</evidence>
<reference evidence="1" key="1">
    <citation type="journal article" date="2015" name="PeerJ">
        <title>First genomic representation of candidate bacterial phylum KSB3 points to enhanced environmental sensing as a trigger of wastewater bulking.</title>
        <authorList>
            <person name="Sekiguchi Y."/>
            <person name="Ohashi A."/>
            <person name="Parks D.H."/>
            <person name="Yamauchi T."/>
            <person name="Tyson G.W."/>
            <person name="Hugenholtz P."/>
        </authorList>
    </citation>
    <scope>NUCLEOTIDE SEQUENCE [LARGE SCALE GENOMIC DNA]</scope>
</reference>
<gene>
    <name evidence="1" type="ORF">U27_05580</name>
</gene>
<dbReference type="HOGENOM" id="CLU_2598889_0_0_0"/>
<dbReference type="Gene3D" id="3.20.20.140">
    <property type="entry name" value="Metal-dependent hydrolases"/>
    <property type="match status" value="1"/>
</dbReference>
<organism evidence="1">
    <name type="scientific">Vecturithrix granuli</name>
    <dbReference type="NCBI Taxonomy" id="1499967"/>
    <lineage>
        <taxon>Bacteria</taxon>
        <taxon>Candidatus Moduliflexota</taxon>
        <taxon>Candidatus Vecturitrichia</taxon>
        <taxon>Candidatus Vecturitrichales</taxon>
        <taxon>Candidatus Vecturitrichaceae</taxon>
        <taxon>Candidatus Vecturithrix</taxon>
    </lineage>
</organism>
<dbReference type="AlphaFoldDB" id="A0A081C201"/>
<proteinExistence type="predicted"/>
<dbReference type="EMBL" id="DF820468">
    <property type="protein sequence ID" value="GAK58606.1"/>
    <property type="molecule type" value="Genomic_DNA"/>
</dbReference>
<dbReference type="Proteomes" id="UP000030661">
    <property type="component" value="Unassembled WGS sequence"/>
</dbReference>
<sequence>MQLSKTILQQLPKSELHVHLRGAVSVEILAELMRTYPKEKIWHGIPAWRRRIFMQSPNLRRFLALNTVTAEHLRNLFDE</sequence>
<protein>
    <submittedName>
        <fullName evidence="1">Adenosine deaminase</fullName>
    </submittedName>
</protein>
<accession>A0A081C201</accession>
<name>A0A081C201_VECG1</name>
<evidence type="ECO:0000313" key="1">
    <source>
        <dbReference type="EMBL" id="GAK58606.1"/>
    </source>
</evidence>